<feature type="domain" description="PepSY" evidence="2">
    <location>
        <begin position="125"/>
        <end position="181"/>
    </location>
</feature>
<dbReference type="InterPro" id="IPR025711">
    <property type="entry name" value="PepSY"/>
</dbReference>
<dbReference type="RefSeq" id="WP_092984542.1">
    <property type="nucleotide sequence ID" value="NZ_FNFY01000003.1"/>
</dbReference>
<proteinExistence type="predicted"/>
<dbReference type="OrthoDB" id="2418653at2"/>
<accession>A0A1G9BUX7</accession>
<evidence type="ECO:0000259" key="2">
    <source>
        <dbReference type="Pfam" id="PF03413"/>
    </source>
</evidence>
<feature type="compositionally biased region" description="Acidic residues" evidence="1">
    <location>
        <begin position="93"/>
        <end position="109"/>
    </location>
</feature>
<feature type="domain" description="PepSY" evidence="2">
    <location>
        <begin position="199"/>
        <end position="258"/>
    </location>
</feature>
<evidence type="ECO:0000313" key="4">
    <source>
        <dbReference type="Proteomes" id="UP000199008"/>
    </source>
</evidence>
<feature type="compositionally biased region" description="Acidic residues" evidence="1">
    <location>
        <begin position="180"/>
        <end position="192"/>
    </location>
</feature>
<feature type="region of interest" description="Disordered" evidence="1">
    <location>
        <begin position="23"/>
        <end position="129"/>
    </location>
</feature>
<feature type="compositionally biased region" description="Acidic residues" evidence="1">
    <location>
        <begin position="24"/>
        <end position="69"/>
    </location>
</feature>
<evidence type="ECO:0000256" key="1">
    <source>
        <dbReference type="SAM" id="MobiDB-lite"/>
    </source>
</evidence>
<reference evidence="4" key="1">
    <citation type="submission" date="2016-10" db="EMBL/GenBank/DDBJ databases">
        <authorList>
            <person name="Varghese N."/>
            <person name="Submissions S."/>
        </authorList>
    </citation>
    <scope>NUCLEOTIDE SEQUENCE [LARGE SCALE GENOMIC DNA]</scope>
    <source>
        <strain evidence="4">CGMCC 1.8895</strain>
    </source>
</reference>
<dbReference type="Pfam" id="PF03413">
    <property type="entry name" value="PepSY"/>
    <property type="match status" value="2"/>
</dbReference>
<sequence length="260" mass="27920">MKDHKYKLATLVLSTGLLLSACGGEEEAQAPEEQTDDTAVEETEDTTTTEEDTESTEEASDDTSEEETSGDAANSEGAVEDNSSDGTGGSNDGETDSAEEDSGADESSESTDSTGVAVLDQLGSTPEDAVSAAQENFDGELVEFELDQDRSDWVYKVNLENDSEEYEVELSAEDLSVLSEETETDDDNDTEDQFTYEDAIPHDEAVQTALDETGGEFEGWTLDKDDGQLEYDVEVTNADNGDDTDVTINAESGEVIEVDD</sequence>
<dbReference type="STRING" id="576118.SAMN05216216_103114"/>
<dbReference type="EMBL" id="FNFY01000003">
    <property type="protein sequence ID" value="SDK43193.1"/>
    <property type="molecule type" value="Genomic_DNA"/>
</dbReference>
<dbReference type="Gene3D" id="3.10.450.40">
    <property type="match status" value="2"/>
</dbReference>
<dbReference type="AlphaFoldDB" id="A0A1G9BUX7"/>
<evidence type="ECO:0000313" key="3">
    <source>
        <dbReference type="EMBL" id="SDK43193.1"/>
    </source>
</evidence>
<feature type="region of interest" description="Disordered" evidence="1">
    <location>
        <begin position="237"/>
        <end position="260"/>
    </location>
</feature>
<name>A0A1G9BUX7_9BACL</name>
<dbReference type="PROSITE" id="PS51257">
    <property type="entry name" value="PROKAR_LIPOPROTEIN"/>
    <property type="match status" value="1"/>
</dbReference>
<feature type="region of interest" description="Disordered" evidence="1">
    <location>
        <begin position="165"/>
        <end position="192"/>
    </location>
</feature>
<protein>
    <submittedName>
        <fullName evidence="3">Uncharacterized membrane protein YkoI</fullName>
    </submittedName>
</protein>
<organism evidence="3 4">
    <name type="scientific">Lacicoccus qingdaonensis</name>
    <dbReference type="NCBI Taxonomy" id="576118"/>
    <lineage>
        <taxon>Bacteria</taxon>
        <taxon>Bacillati</taxon>
        <taxon>Bacillota</taxon>
        <taxon>Bacilli</taxon>
        <taxon>Bacillales</taxon>
        <taxon>Salinicoccaceae</taxon>
        <taxon>Lacicoccus</taxon>
    </lineage>
</organism>
<gene>
    <name evidence="3" type="ORF">SAMN05216216_103114</name>
</gene>
<keyword evidence="4" id="KW-1185">Reference proteome</keyword>
<dbReference type="Proteomes" id="UP000199008">
    <property type="component" value="Unassembled WGS sequence"/>
</dbReference>